<name>A2FR78_TRIV3</name>
<dbReference type="Proteomes" id="UP000001542">
    <property type="component" value="Unassembled WGS sequence"/>
</dbReference>
<gene>
    <name evidence="1" type="ORF">TVAG_496280</name>
</gene>
<keyword evidence="2" id="KW-1185">Reference proteome</keyword>
<proteinExistence type="predicted"/>
<evidence type="ECO:0000313" key="1">
    <source>
        <dbReference type="EMBL" id="EAX92594.1"/>
    </source>
</evidence>
<evidence type="ECO:0000313" key="2">
    <source>
        <dbReference type="Proteomes" id="UP000001542"/>
    </source>
</evidence>
<sequence length="879" mass="103083">MFSRTHFDSSDKFTIGTDSNIRVRNEKYLESISQEFVQEIFNSLPKKHDEKNFNHFKTYLKLIGINIDLHVDMFPSVDPINYIKNEFSYVFIYNSEDIKAYYCNPDKSKPQIYIISQKTYIQIPRTCTITKVIEESTEKISEYNMLTFQVEDDKIYPLPLEDFNILKDFPKYEKINMELSPVVFITPKVKSTVILKEEIKENDGHVKKFLSLELSLSQGLKQEAKKKIIKHFLELLESVTHEEKSVTYEEKSDTYEEKSDTYEEKSDSIFELFPNLKKSIEEANKKIQSDQKQGLKWNIINEKQFGPFKFKTIYDFYNYYERNRILNPYFYLLFDQYDKQGNSSTVPIELIKITYDLWYHAEKNPDNQMITWRRDLFGKESLIKLLESSNKIYLNNLKLAYEYCYNNHIPATGFVSLIYQLEGTSNSFEPEIFNNISDFYVKLLYDRLKVPKNDKSNNPDMGFHVKSISVMSDNSIQVRFVTSLAPTGQNSYVFSNGYTLKYIQQDFRVYDARELDDDQMFILLEHTKTSRVYLLLVKTNYEEIFPVRDRSGVVPVLEDLPKTYDIEKINVDKQNKILEIQSKNGNYYYKAYSSYIIPYGDDRVYNDDKESTYERDAPNEQTNKYDGKDVPLKQMFYSFLSSPMLWYDLSKINVDCGSILEKTKKMFPCLVLTKYYSQDRASSITFVDMQGKNGVPMLKDITNLPFVETKPGIAFVACKHEVDEKFVLNTPILYLSEPISNSAMITAYTIFCALPSANVVIFNFFDADMFLEGFEIFVENFEEWNKMNNLYQYFLTNKEDMNSPPIIVFNGMFASKKAFFERIKSIASNNQNYSDKLLYIMSNCYFEYREVVATMTTEKVLSSIINSGAAFADMAIHIL</sequence>
<dbReference type="KEGG" id="tva:4750307"/>
<organism evidence="1 2">
    <name type="scientific">Trichomonas vaginalis (strain ATCC PRA-98 / G3)</name>
    <dbReference type="NCBI Taxonomy" id="412133"/>
    <lineage>
        <taxon>Eukaryota</taxon>
        <taxon>Metamonada</taxon>
        <taxon>Parabasalia</taxon>
        <taxon>Trichomonadida</taxon>
        <taxon>Trichomonadidae</taxon>
        <taxon>Trichomonas</taxon>
    </lineage>
</organism>
<dbReference type="EMBL" id="DS113958">
    <property type="protein sequence ID" value="EAX92594.1"/>
    <property type="molecule type" value="Genomic_DNA"/>
</dbReference>
<dbReference type="InParanoid" id="A2FR78"/>
<dbReference type="VEuPathDB" id="TrichDB:TVAGG3_0388660"/>
<reference evidence="1" key="1">
    <citation type="submission" date="2006-10" db="EMBL/GenBank/DDBJ databases">
        <authorList>
            <person name="Amadeo P."/>
            <person name="Zhao Q."/>
            <person name="Wortman J."/>
            <person name="Fraser-Liggett C."/>
            <person name="Carlton J."/>
        </authorList>
    </citation>
    <scope>NUCLEOTIDE SEQUENCE</scope>
    <source>
        <strain evidence="1">G3</strain>
    </source>
</reference>
<accession>A2FR78</accession>
<dbReference type="AlphaFoldDB" id="A2FR78"/>
<dbReference type="RefSeq" id="XP_001305524.1">
    <property type="nucleotide sequence ID" value="XM_001305523.1"/>
</dbReference>
<protein>
    <submittedName>
        <fullName evidence="1">Uncharacterized protein</fullName>
    </submittedName>
</protein>
<reference evidence="1" key="2">
    <citation type="journal article" date="2007" name="Science">
        <title>Draft genome sequence of the sexually transmitted pathogen Trichomonas vaginalis.</title>
        <authorList>
            <person name="Carlton J.M."/>
            <person name="Hirt R.P."/>
            <person name="Silva J.C."/>
            <person name="Delcher A.L."/>
            <person name="Schatz M."/>
            <person name="Zhao Q."/>
            <person name="Wortman J.R."/>
            <person name="Bidwell S.L."/>
            <person name="Alsmark U.C.M."/>
            <person name="Besteiro S."/>
            <person name="Sicheritz-Ponten T."/>
            <person name="Noel C.J."/>
            <person name="Dacks J.B."/>
            <person name="Foster P.G."/>
            <person name="Simillion C."/>
            <person name="Van de Peer Y."/>
            <person name="Miranda-Saavedra D."/>
            <person name="Barton G.J."/>
            <person name="Westrop G.D."/>
            <person name="Mueller S."/>
            <person name="Dessi D."/>
            <person name="Fiori P.L."/>
            <person name="Ren Q."/>
            <person name="Paulsen I."/>
            <person name="Zhang H."/>
            <person name="Bastida-Corcuera F.D."/>
            <person name="Simoes-Barbosa A."/>
            <person name="Brown M.T."/>
            <person name="Hayes R.D."/>
            <person name="Mukherjee M."/>
            <person name="Okumura C.Y."/>
            <person name="Schneider R."/>
            <person name="Smith A.J."/>
            <person name="Vanacova S."/>
            <person name="Villalvazo M."/>
            <person name="Haas B.J."/>
            <person name="Pertea M."/>
            <person name="Feldblyum T.V."/>
            <person name="Utterback T.R."/>
            <person name="Shu C.L."/>
            <person name="Osoegawa K."/>
            <person name="de Jong P.J."/>
            <person name="Hrdy I."/>
            <person name="Horvathova L."/>
            <person name="Zubacova Z."/>
            <person name="Dolezal P."/>
            <person name="Malik S.B."/>
            <person name="Logsdon J.M. Jr."/>
            <person name="Henze K."/>
            <person name="Gupta A."/>
            <person name="Wang C.C."/>
            <person name="Dunne R.L."/>
            <person name="Upcroft J.A."/>
            <person name="Upcroft P."/>
            <person name="White O."/>
            <person name="Salzberg S.L."/>
            <person name="Tang P."/>
            <person name="Chiu C.-H."/>
            <person name="Lee Y.-S."/>
            <person name="Embley T.M."/>
            <person name="Coombs G.H."/>
            <person name="Mottram J.C."/>
            <person name="Tachezy J."/>
            <person name="Fraser-Liggett C.M."/>
            <person name="Johnson P.J."/>
        </authorList>
    </citation>
    <scope>NUCLEOTIDE SEQUENCE [LARGE SCALE GENOMIC DNA]</scope>
    <source>
        <strain evidence="1">G3</strain>
    </source>
</reference>
<dbReference type="VEuPathDB" id="TrichDB:TVAG_496280"/>